<evidence type="ECO:0000313" key="2">
    <source>
        <dbReference type="Proteomes" id="UP000549066"/>
    </source>
</evidence>
<dbReference type="RefSeq" id="WP_179550574.1">
    <property type="nucleotide sequence ID" value="NZ_JACCFI010000001.1"/>
</dbReference>
<sequence>MMLLAGCSAAAQPVPAPEPEPVATYSTVDELREAFVAAGGECPEWVQGDQVTLAAQSGSCSDDTVLSIYTGATDRDEVVGNLKTLLSDDLSLLVGENWIINVPEPELYVDKLGGTVVTN</sequence>
<reference evidence="1 2" key="1">
    <citation type="submission" date="2020-07" db="EMBL/GenBank/DDBJ databases">
        <title>Sequencing the genomes of 1000 actinobacteria strains.</title>
        <authorList>
            <person name="Klenk H.-P."/>
        </authorList>
    </citation>
    <scope>NUCLEOTIDE SEQUENCE [LARGE SCALE GENOMIC DNA]</scope>
    <source>
        <strain evidence="1 2">DSM 8598</strain>
    </source>
</reference>
<organism evidence="1 2">
    <name type="scientific">Agromyces hippuratus</name>
    <dbReference type="NCBI Taxonomy" id="286438"/>
    <lineage>
        <taxon>Bacteria</taxon>
        <taxon>Bacillati</taxon>
        <taxon>Actinomycetota</taxon>
        <taxon>Actinomycetes</taxon>
        <taxon>Micrococcales</taxon>
        <taxon>Microbacteriaceae</taxon>
        <taxon>Agromyces</taxon>
    </lineage>
</organism>
<proteinExistence type="predicted"/>
<protein>
    <submittedName>
        <fullName evidence="1">Uncharacterized protein</fullName>
    </submittedName>
</protein>
<dbReference type="EMBL" id="JACCFI010000001">
    <property type="protein sequence ID" value="NYG20458.1"/>
    <property type="molecule type" value="Genomic_DNA"/>
</dbReference>
<dbReference type="Proteomes" id="UP000549066">
    <property type="component" value="Unassembled WGS sequence"/>
</dbReference>
<dbReference type="AlphaFoldDB" id="A0A852WSA9"/>
<gene>
    <name evidence="1" type="ORF">BJY17_001205</name>
</gene>
<accession>A0A852WSA9</accession>
<evidence type="ECO:0000313" key="1">
    <source>
        <dbReference type="EMBL" id="NYG20458.1"/>
    </source>
</evidence>
<comment type="caution">
    <text evidence="1">The sequence shown here is derived from an EMBL/GenBank/DDBJ whole genome shotgun (WGS) entry which is preliminary data.</text>
</comment>
<name>A0A852WSA9_9MICO</name>
<keyword evidence="2" id="KW-1185">Reference proteome</keyword>